<dbReference type="EMBL" id="FNQG01000002">
    <property type="protein sequence ID" value="SDZ77476.1"/>
    <property type="molecule type" value="Genomic_DNA"/>
</dbReference>
<dbReference type="InterPro" id="IPR020891">
    <property type="entry name" value="UPF0758_CS"/>
</dbReference>
<protein>
    <submittedName>
        <fullName evidence="9">DNA repair protein RadC</fullName>
    </submittedName>
</protein>
<dbReference type="GO" id="GO:0046872">
    <property type="term" value="F:metal ion binding"/>
    <property type="evidence" value="ECO:0007669"/>
    <property type="project" value="UniProtKB-KW"/>
</dbReference>
<dbReference type="CDD" id="cd08071">
    <property type="entry name" value="MPN_DUF2466"/>
    <property type="match status" value="1"/>
</dbReference>
<dbReference type="PROSITE" id="PS01302">
    <property type="entry name" value="UPF0758"/>
    <property type="match status" value="1"/>
</dbReference>
<proteinExistence type="inferred from homology"/>
<evidence type="ECO:0000256" key="5">
    <source>
        <dbReference type="ARBA" id="ARBA00022833"/>
    </source>
</evidence>
<dbReference type="InterPro" id="IPR001405">
    <property type="entry name" value="UPF0758"/>
</dbReference>
<keyword evidence="3" id="KW-0479">Metal-binding</keyword>
<dbReference type="Pfam" id="PF04002">
    <property type="entry name" value="RadC"/>
    <property type="match status" value="1"/>
</dbReference>
<accession>A0A1H3VRS8</accession>
<dbReference type="AlphaFoldDB" id="A0A1H3VRS8"/>
<dbReference type="Gene3D" id="3.40.140.10">
    <property type="entry name" value="Cytidine Deaminase, domain 2"/>
    <property type="match status" value="1"/>
</dbReference>
<reference evidence="9 10" key="1">
    <citation type="submission" date="2016-10" db="EMBL/GenBank/DDBJ databases">
        <authorList>
            <person name="de Groot N.N."/>
        </authorList>
    </citation>
    <scope>NUCLEOTIDE SEQUENCE [LARGE SCALE GENOMIC DNA]</scope>
    <source>
        <strain evidence="9 10">DSM 2872</strain>
    </source>
</reference>
<evidence type="ECO:0000313" key="10">
    <source>
        <dbReference type="Proteomes" id="UP000183469"/>
    </source>
</evidence>
<dbReference type="Proteomes" id="UP000183469">
    <property type="component" value="Unassembled WGS sequence"/>
</dbReference>
<dbReference type="GO" id="GO:0008237">
    <property type="term" value="F:metallopeptidase activity"/>
    <property type="evidence" value="ECO:0007669"/>
    <property type="project" value="UniProtKB-KW"/>
</dbReference>
<organism evidence="9 10">
    <name type="scientific">Selenomonas ruminantium</name>
    <dbReference type="NCBI Taxonomy" id="971"/>
    <lineage>
        <taxon>Bacteria</taxon>
        <taxon>Bacillati</taxon>
        <taxon>Bacillota</taxon>
        <taxon>Negativicutes</taxon>
        <taxon>Selenomonadales</taxon>
        <taxon>Selenomonadaceae</taxon>
        <taxon>Selenomonas</taxon>
    </lineage>
</organism>
<evidence type="ECO:0000256" key="4">
    <source>
        <dbReference type="ARBA" id="ARBA00022801"/>
    </source>
</evidence>
<dbReference type="PANTHER" id="PTHR30471">
    <property type="entry name" value="DNA REPAIR PROTEIN RADC"/>
    <property type="match status" value="1"/>
</dbReference>
<keyword evidence="5" id="KW-0862">Zinc</keyword>
<dbReference type="SUPFAM" id="SSF102712">
    <property type="entry name" value="JAB1/MPN domain"/>
    <property type="match status" value="1"/>
</dbReference>
<evidence type="ECO:0000256" key="7">
    <source>
        <dbReference type="RuleBase" id="RU003797"/>
    </source>
</evidence>
<evidence type="ECO:0000256" key="2">
    <source>
        <dbReference type="ARBA" id="ARBA00022670"/>
    </source>
</evidence>
<keyword evidence="2" id="KW-0645">Protease</keyword>
<dbReference type="NCBIfam" id="TIGR00608">
    <property type="entry name" value="radc"/>
    <property type="match status" value="1"/>
</dbReference>
<evidence type="ECO:0000256" key="6">
    <source>
        <dbReference type="ARBA" id="ARBA00023049"/>
    </source>
</evidence>
<dbReference type="PROSITE" id="PS50249">
    <property type="entry name" value="MPN"/>
    <property type="match status" value="1"/>
</dbReference>
<dbReference type="InterPro" id="IPR037518">
    <property type="entry name" value="MPN"/>
</dbReference>
<evidence type="ECO:0000259" key="8">
    <source>
        <dbReference type="PROSITE" id="PS50249"/>
    </source>
</evidence>
<dbReference type="InterPro" id="IPR025657">
    <property type="entry name" value="RadC_JAB"/>
</dbReference>
<evidence type="ECO:0000256" key="1">
    <source>
        <dbReference type="ARBA" id="ARBA00010243"/>
    </source>
</evidence>
<dbReference type="GO" id="GO:0006508">
    <property type="term" value="P:proteolysis"/>
    <property type="evidence" value="ECO:0007669"/>
    <property type="project" value="UniProtKB-KW"/>
</dbReference>
<dbReference type="RefSeq" id="WP_256202793.1">
    <property type="nucleotide sequence ID" value="NZ_FNQG01000002.1"/>
</dbReference>
<gene>
    <name evidence="9" type="ORF">SAMN05660648_00519</name>
</gene>
<sequence>MMKKDLHKESTAALLSELLNIPVENLDGNKLSDILEAPMAIKGVGAKKANKLYVIQEVVRRVLQEPPAPPLITGPQDVVRLFSRKLLYEPKEHFMLAIINAATRLIAAPTLSIGSLTNATVHPREVFQEALKYPCAAIIMVHNHPSGDATPSSEDIALTENLVKAGNILDIPVLDHIIIANHRFISMKEYGYMDKPITVTLPDLPQ</sequence>
<dbReference type="PANTHER" id="PTHR30471:SF3">
    <property type="entry name" value="UPF0758 PROTEIN YEES-RELATED"/>
    <property type="match status" value="1"/>
</dbReference>
<keyword evidence="4" id="KW-0378">Hydrolase</keyword>
<comment type="similarity">
    <text evidence="1 7">Belongs to the UPF0758 family.</text>
</comment>
<evidence type="ECO:0000313" key="9">
    <source>
        <dbReference type="EMBL" id="SDZ77476.1"/>
    </source>
</evidence>
<evidence type="ECO:0000256" key="3">
    <source>
        <dbReference type="ARBA" id="ARBA00022723"/>
    </source>
</evidence>
<name>A0A1H3VRS8_SELRU</name>
<feature type="domain" description="MPN" evidence="8">
    <location>
        <begin position="71"/>
        <end position="193"/>
    </location>
</feature>
<keyword evidence="6" id="KW-0482">Metalloprotease</keyword>